<dbReference type="Pfam" id="PF03011">
    <property type="entry name" value="PFEMP"/>
    <property type="match status" value="2"/>
</dbReference>
<feature type="domain" description="PfEMP1 CIDRalpha1" evidence="6">
    <location>
        <begin position="164"/>
        <end position="219"/>
    </location>
</feature>
<evidence type="ECO:0000259" key="5">
    <source>
        <dbReference type="Pfam" id="PF18562"/>
    </source>
</evidence>
<dbReference type="Gene3D" id="1.20.58.830">
    <property type="match status" value="3"/>
</dbReference>
<feature type="compositionally biased region" description="Basic residues" evidence="2">
    <location>
        <begin position="1276"/>
        <end position="1288"/>
    </location>
</feature>
<dbReference type="Pfam" id="PF15445">
    <property type="entry name" value="ATS"/>
    <property type="match status" value="1"/>
</dbReference>
<keyword evidence="1" id="KW-0175">Coiled coil</keyword>
<dbReference type="InterPro" id="IPR049158">
    <property type="entry name" value="PfEMP1_CIDRalpha1_dom"/>
</dbReference>
<evidence type="ECO:0000313" key="8">
    <source>
        <dbReference type="EMBL" id="KNC36084.1"/>
    </source>
</evidence>
<protein>
    <submittedName>
        <fullName evidence="8">Variant-specific surface protein 1</fullName>
    </submittedName>
</protein>
<reference evidence="9" key="1">
    <citation type="submission" date="2015-07" db="EMBL/GenBank/DDBJ databases">
        <title>Annotation of Plasmodium falciparum RAJ116.</title>
        <authorList>
            <consortium name="The Broad Institute Genome Sequencing Platform"/>
            <person name="Volkman S.K."/>
            <person name="Neafsey D.E."/>
            <person name="Dash A.P."/>
            <person name="Chitnis C.E."/>
            <person name="Hartl D.L."/>
            <person name="Young S.K."/>
            <person name="Zeng Q."/>
            <person name="Koehrsen M."/>
            <person name="Alvarado L."/>
            <person name="Berlin A."/>
            <person name="Borenstein D."/>
            <person name="Chapman S.B."/>
            <person name="Chen Z."/>
            <person name="Engels R."/>
            <person name="Freedman E."/>
            <person name="Gellesch M."/>
            <person name="Goldberg J."/>
            <person name="Griggs A."/>
            <person name="Gujja S."/>
            <person name="Heilman E.R."/>
            <person name="Heiman D.I."/>
            <person name="Howarth C."/>
            <person name="Jen D."/>
            <person name="Larson L."/>
            <person name="Mehta T."/>
            <person name="Neiman D."/>
            <person name="Park D."/>
            <person name="Pearson M."/>
            <person name="Roberts A."/>
            <person name="Saif S."/>
            <person name="Shea T."/>
            <person name="Shenoy N."/>
            <person name="Sisk P."/>
            <person name="Stolte C."/>
            <person name="Sykes S."/>
            <person name="Walk T."/>
            <person name="White J."/>
            <person name="Yandava C."/>
            <person name="Haas B."/>
            <person name="Henn M.R."/>
            <person name="Nusbaum C."/>
            <person name="Birren B."/>
        </authorList>
    </citation>
    <scope>NUCLEOTIDE SEQUENCE [LARGE SCALE GENOMIC DNA]</scope>
    <source>
        <strain evidence="9">RAJ116</strain>
    </source>
</reference>
<sequence length="1757" mass="200558">MGKLVIDKGCINCLYACNGYQKWIDSKKEEFLKQKQKYLNEISSKSRKKRSEPINKYEGYDRKFYDEFKSRYKEVDEFLDLLNKEKECTNITDKDEGKIDFKEDHVKDNNTVKEKGTFYRSKYCELCPVCGVDCDSKKCTARDEESCPKYYQIYTPKAGVEPKKINVLISGEGHDDIKEKLEKFCQTKNSDSKELNEEWKCYDGDEVRKDGVCLLEKKIEGKENGKIQKSFYDFVKFWVGHMLKDSIYWRTEKLSKCLQNGKTIKCKDKCKDDCECFERWVKKKKEEWGKVLKQYDKQVGFDNFDPYETLEMVLKLEFYEENSEDHDENAKETVHIKNIFEEKENQGTVVEGTQKKNIIDFLIGKEFEEAQKCKNCQDPKAEGAGRILPAAEKPIEDEDSEDEDHGPDDHDGDSHQEEEDPVVDNDVDQGETTEDTEGSATEELPEAPTQDEVNPCKIVAELFKKPEDFKEVACQQKYGLPQRHWGWKCVPTSGGEPTTSTSGAICLPPRRRKLYIQKLHDWAIAVSPQAGGEAQPQGDTTSQSDKLRDAFIKTAVIETFFLWDRYKKENTKKPDTGPLGGYGTYGSAHYSGVPFSKSSGGMQAVDNGLAPKLPQIPNGAGLGPLVPGVGVPGAGIPGGPGVATQALGGVPSLPPPQLSVLGGLTGEAQPLRLINGGEQTPEKMLQSGNIPPDFLKLMFYTLGDYRDICIGGDRDIVGDTIVSNTEGSGSSKTKISDKIKEILEKVDKKQPGVLPQNSVKDPKTWWENNAKHIWEEWGENFCKERKKRLEKIKEDCRGGEYTSRYNDGDGFDCEKKVTNKDVFLEDFNGSSCATSCSFYKKWIRRKKDEYEEQEKKYKNERTGAQSKPDSISDNDFVQKLKHDTSIKLFLQNLGPCTKNDNDNREDNKIDFNDKEKTFGHENYCDPCPLFGVKYEKGVFSGAKEIECAGKTFNGTEDIEQVIKRTEKVDILVSDNSIKEFEDDLDECVLPECADAGIFKGFREDEWKCGKLCDYDVCVVKIFKDGIHNKKNVLIRTLFKRWLEYFLKDYIEIQKKLKPCMNDKVSICKNKCGNKCKCVEQWITKKQDEWKKIRDHYLEPYKSEGSDKVYKVQTFLGDLIPRIHLVNDKGKISDLDTFLRSYACKCANISEKKGEKKDIVECLLDKLEEKATSCKQKQQNGGSPEANCGESSPLPDDEEPEDILLEEEEENTVEAKKNMMPKICEDVIKPEPVEPEETCDASPGQPDVKEEEEEKEEEKDKGDEEQEAPHPAEPPAKGKKEKPKQRRPIKPPYVEDPLLKPSLMTSTLAWSVGIGFAAFTYFFLKKKTKSSVGNLFQILQIPKGDYDIPTLKSSNRYIPYASDRYKGKTYIYMEGDSSGDEKYAFMSDTTDVTSSESEYEELDINDIYVPGSPKYKTLIEVVLEPSKRDTPSDDIPSSDTPMNKFTDDEWNQLKHDFISNMLQNTQNTEPNILHDNVDNNTHPTMSRHNVDQKPFIMSIHDRNLYIGEEYNYDMFNSGNNPINISDSTNSMDSLTSNNHGPYNDKNDLYSGIDLINDALSGNHIDIYDEMLKRKENELFGTQHHPKNITSNRVVTQTSSDDPLHNQLNLFHKWLDRHRDMCEKWKNNHERLPKLKELWENETHSGDINSGIPSGNHVLNTDVSIQIDMNNPKYINQFTYVDSNPNVTLPSNPNLVENQNPNLNLVENNINPNHQNQNQVGDTNFVDTPTNPTNVQIEMSVKNTQMMEENYPIEDVWYI</sequence>
<dbReference type="InterPro" id="IPR044932">
    <property type="entry name" value="PfEMP1_ATS_sf"/>
</dbReference>
<feature type="compositionally biased region" description="Acidic residues" evidence="2">
    <location>
        <begin position="416"/>
        <end position="437"/>
    </location>
</feature>
<feature type="domain" description="Plasmodium falciparum erythrocyte membrane protein 1 acidic terminal segment" evidence="4">
    <location>
        <begin position="1306"/>
        <end position="1757"/>
    </location>
</feature>
<evidence type="ECO:0000256" key="2">
    <source>
        <dbReference type="SAM" id="MobiDB-lite"/>
    </source>
</evidence>
<feature type="region of interest" description="Disordered" evidence="2">
    <location>
        <begin position="1230"/>
        <end position="1297"/>
    </location>
</feature>
<dbReference type="InterPro" id="IPR041480">
    <property type="entry name" value="CIDR1_gamma"/>
</dbReference>
<dbReference type="Pfam" id="PF21807">
    <property type="entry name" value="PfEMP1_CIDRalpha1_dom"/>
    <property type="match status" value="1"/>
</dbReference>
<dbReference type="InterPro" id="IPR004258">
    <property type="entry name" value="DBL"/>
</dbReference>
<evidence type="ECO:0000259" key="7">
    <source>
        <dbReference type="Pfam" id="PF22672"/>
    </source>
</evidence>
<evidence type="ECO:0000256" key="1">
    <source>
        <dbReference type="SAM" id="Coils"/>
    </source>
</evidence>
<dbReference type="InterPro" id="IPR054595">
    <property type="entry name" value="DBL_C"/>
</dbReference>
<feature type="domain" description="Cysteine-rich interdomain region 1 gamma" evidence="5">
    <location>
        <begin position="965"/>
        <end position="1018"/>
    </location>
</feature>
<dbReference type="Pfam" id="PF22672">
    <property type="entry name" value="DBL_C"/>
    <property type="match status" value="2"/>
</dbReference>
<evidence type="ECO:0000259" key="4">
    <source>
        <dbReference type="Pfam" id="PF15445"/>
    </source>
</evidence>
<evidence type="ECO:0000259" key="6">
    <source>
        <dbReference type="Pfam" id="PF21807"/>
    </source>
</evidence>
<evidence type="ECO:0000313" key="9">
    <source>
        <dbReference type="Proteomes" id="UP000054566"/>
    </source>
</evidence>
<dbReference type="InterPro" id="IPR042202">
    <property type="entry name" value="Duffy-ag-bd_sf"/>
</dbReference>
<dbReference type="Gene3D" id="1.10.1900.40">
    <property type="entry name" value="Acidic terminal segments, variant surface antigen of PfEMP1"/>
    <property type="match status" value="2"/>
</dbReference>
<dbReference type="FunFam" id="1.20.58.1930:FF:000001">
    <property type="entry name" value="Erythrocyte membrane protein 1, PfEMP1"/>
    <property type="match status" value="1"/>
</dbReference>
<feature type="domain" description="Duffy-binding-like" evidence="3">
    <location>
        <begin position="234"/>
        <end position="378"/>
    </location>
</feature>
<feature type="region of interest" description="Disordered" evidence="2">
    <location>
        <begin position="1173"/>
        <end position="1198"/>
    </location>
</feature>
<dbReference type="EMBL" id="GG664009">
    <property type="protein sequence ID" value="KNC36084.1"/>
    <property type="molecule type" value="Genomic_DNA"/>
</dbReference>
<reference evidence="9" key="2">
    <citation type="submission" date="2015-07" db="EMBL/GenBank/DDBJ databases">
        <title>The genome sequence of Plasmodium falciparum RAJ116.</title>
        <authorList>
            <consortium name="The Broad Institute Genome Sequencing Platform"/>
            <person name="Volkman S.K."/>
            <person name="Neafsey D.E."/>
            <person name="Dash A.P."/>
            <person name="Chitnis C.E."/>
            <person name="Hartl D.L."/>
            <person name="Young S.K."/>
            <person name="Kodira C.D."/>
            <person name="Zeng Q."/>
            <person name="Koehrsen M."/>
            <person name="Godfrey P."/>
            <person name="Alvarado L."/>
            <person name="Berlin A."/>
            <person name="Borenstein D."/>
            <person name="Chen Z."/>
            <person name="Engels R."/>
            <person name="Freedman E."/>
            <person name="Gellesch M."/>
            <person name="Goldberg J."/>
            <person name="Griggs A."/>
            <person name="Gujja S."/>
            <person name="Heiman D."/>
            <person name="Hepburn T."/>
            <person name="Howarth C."/>
            <person name="Jen D."/>
            <person name="Larson L."/>
            <person name="Lewis B."/>
            <person name="Mehta T."/>
            <person name="Park D."/>
            <person name="Pearson M."/>
            <person name="Roberts A."/>
            <person name="Saif S."/>
            <person name="Shea T."/>
            <person name="Shenoy N."/>
            <person name="Sisk P."/>
            <person name="Stolte C."/>
            <person name="Sykes S."/>
            <person name="Walk T."/>
            <person name="White J."/>
            <person name="Yandava C."/>
            <person name="Wirth D.F."/>
            <person name="Nusbaum C."/>
            <person name="Birren B."/>
        </authorList>
    </citation>
    <scope>NUCLEOTIDE SEQUENCE [LARGE SCALE GENOMIC DNA]</scope>
    <source>
        <strain evidence="9">RAJ116</strain>
    </source>
</reference>
<dbReference type="FunFam" id="1.10.1900.40:FF:000002">
    <property type="entry name" value="Erythrocyte membrane protein 1, PfEMP1"/>
    <property type="match status" value="1"/>
</dbReference>
<dbReference type="Gene3D" id="1.20.58.1930">
    <property type="match status" value="1"/>
</dbReference>
<dbReference type="Gene3D" id="1.20.1310.20">
    <property type="entry name" value="Duffy-antigen binding domain"/>
    <property type="match status" value="1"/>
</dbReference>
<dbReference type="SUPFAM" id="SSF140924">
    <property type="entry name" value="Duffy binding domain-like"/>
    <property type="match status" value="4"/>
</dbReference>
<evidence type="ECO:0000259" key="3">
    <source>
        <dbReference type="Pfam" id="PF03011"/>
    </source>
</evidence>
<dbReference type="Proteomes" id="UP000054566">
    <property type="component" value="Unassembled WGS sequence"/>
</dbReference>
<proteinExistence type="predicted"/>
<feature type="domain" description="Duffy-binding-like" evidence="7">
    <location>
        <begin position="3"/>
        <end position="105"/>
    </location>
</feature>
<organism evidence="8 9">
    <name type="scientific">Plasmodium falciparum RAJ116</name>
    <dbReference type="NCBI Taxonomy" id="580058"/>
    <lineage>
        <taxon>Eukaryota</taxon>
        <taxon>Sar</taxon>
        <taxon>Alveolata</taxon>
        <taxon>Apicomplexa</taxon>
        <taxon>Aconoidasida</taxon>
        <taxon>Haemosporida</taxon>
        <taxon>Plasmodiidae</taxon>
        <taxon>Plasmodium</taxon>
        <taxon>Plasmodium (Laverania)</taxon>
    </lineage>
</organism>
<dbReference type="Pfam" id="PF18562">
    <property type="entry name" value="CIDR1_gamma"/>
    <property type="match status" value="1"/>
</dbReference>
<feature type="domain" description="Duffy-binding-like" evidence="7">
    <location>
        <begin position="776"/>
        <end position="921"/>
    </location>
</feature>
<feature type="compositionally biased region" description="Basic and acidic residues" evidence="2">
    <location>
        <begin position="1257"/>
        <end position="1269"/>
    </location>
</feature>
<feature type="region of interest" description="Disordered" evidence="2">
    <location>
        <begin position="378"/>
        <end position="452"/>
    </location>
</feature>
<feature type="compositionally biased region" description="Acidic residues" evidence="2">
    <location>
        <begin position="395"/>
        <end position="406"/>
    </location>
</feature>
<name>A0A0L0CXH7_PLAFA</name>
<accession>A0A0L0CXH7</accession>
<feature type="coiled-coil region" evidence="1">
    <location>
        <begin position="840"/>
        <end position="867"/>
    </location>
</feature>
<feature type="domain" description="Duffy-binding-like" evidence="3">
    <location>
        <begin position="1037"/>
        <end position="1179"/>
    </location>
</feature>
<dbReference type="InterPro" id="IPR029211">
    <property type="entry name" value="PfEMP1_ATS"/>
</dbReference>
<gene>
    <name evidence="8" type="ORF">PFLG_01384</name>
</gene>